<organism evidence="7 8">
    <name type="scientific">Planoprotostelium fungivorum</name>
    <dbReference type="NCBI Taxonomy" id="1890364"/>
    <lineage>
        <taxon>Eukaryota</taxon>
        <taxon>Amoebozoa</taxon>
        <taxon>Evosea</taxon>
        <taxon>Variosea</taxon>
        <taxon>Cavosteliida</taxon>
        <taxon>Cavosteliaceae</taxon>
        <taxon>Planoprotostelium</taxon>
    </lineage>
</organism>
<dbReference type="InterPro" id="IPR006694">
    <property type="entry name" value="Fatty_acid_hydroxylase"/>
</dbReference>
<dbReference type="AlphaFoldDB" id="A0A2P6MR38"/>
<dbReference type="Pfam" id="PF04116">
    <property type="entry name" value="FA_hydroxylase"/>
    <property type="match status" value="1"/>
</dbReference>
<dbReference type="STRING" id="1890364.A0A2P6MR38"/>
<dbReference type="EMBL" id="MDYQ01000497">
    <property type="protein sequence ID" value="PRP74136.1"/>
    <property type="molecule type" value="Genomic_DNA"/>
</dbReference>
<evidence type="ECO:0000256" key="4">
    <source>
        <dbReference type="ARBA" id="ARBA00023136"/>
    </source>
</evidence>
<protein>
    <recommendedName>
        <fullName evidence="6">Fatty acid hydroxylase domain-containing protein</fullName>
    </recommendedName>
</protein>
<feature type="transmembrane region" description="Helical" evidence="5">
    <location>
        <begin position="282"/>
        <end position="304"/>
    </location>
</feature>
<dbReference type="Proteomes" id="UP000241769">
    <property type="component" value="Unassembled WGS sequence"/>
</dbReference>
<dbReference type="PANTHER" id="PTHR11863">
    <property type="entry name" value="STEROL DESATURASE"/>
    <property type="match status" value="1"/>
</dbReference>
<comment type="caution">
    <text evidence="7">The sequence shown here is derived from an EMBL/GenBank/DDBJ whole genome shotgun (WGS) entry which is preliminary data.</text>
</comment>
<dbReference type="GO" id="GO:0016491">
    <property type="term" value="F:oxidoreductase activity"/>
    <property type="evidence" value="ECO:0007669"/>
    <property type="project" value="InterPro"/>
</dbReference>
<name>A0A2P6MR38_9EUKA</name>
<reference evidence="7 8" key="1">
    <citation type="journal article" date="2018" name="Genome Biol. Evol.">
        <title>Multiple Roots of Fruiting Body Formation in Amoebozoa.</title>
        <authorList>
            <person name="Hillmann F."/>
            <person name="Forbes G."/>
            <person name="Novohradska S."/>
            <person name="Ferling I."/>
            <person name="Riege K."/>
            <person name="Groth M."/>
            <person name="Westermann M."/>
            <person name="Marz M."/>
            <person name="Spaller T."/>
            <person name="Winckler T."/>
            <person name="Schaap P."/>
            <person name="Glockner G."/>
        </authorList>
    </citation>
    <scope>NUCLEOTIDE SEQUENCE [LARGE SCALE GENOMIC DNA]</scope>
    <source>
        <strain evidence="7 8">Jena</strain>
    </source>
</reference>
<feature type="transmembrane region" description="Helical" evidence="5">
    <location>
        <begin position="250"/>
        <end position="270"/>
    </location>
</feature>
<dbReference type="GO" id="GO:0008610">
    <property type="term" value="P:lipid biosynthetic process"/>
    <property type="evidence" value="ECO:0007669"/>
    <property type="project" value="InterPro"/>
</dbReference>
<evidence type="ECO:0000256" key="5">
    <source>
        <dbReference type="SAM" id="Phobius"/>
    </source>
</evidence>
<feature type="transmembrane region" description="Helical" evidence="5">
    <location>
        <begin position="201"/>
        <end position="219"/>
    </location>
</feature>
<evidence type="ECO:0000256" key="3">
    <source>
        <dbReference type="ARBA" id="ARBA00022989"/>
    </source>
</evidence>
<proteinExistence type="predicted"/>
<accession>A0A2P6MR38</accession>
<dbReference type="GO" id="GO:0005506">
    <property type="term" value="F:iron ion binding"/>
    <property type="evidence" value="ECO:0007669"/>
    <property type="project" value="InterPro"/>
</dbReference>
<dbReference type="InParanoid" id="A0A2P6MR38"/>
<feature type="transmembrane region" description="Helical" evidence="5">
    <location>
        <begin position="169"/>
        <end position="189"/>
    </location>
</feature>
<dbReference type="GO" id="GO:0016020">
    <property type="term" value="C:membrane"/>
    <property type="evidence" value="ECO:0007669"/>
    <property type="project" value="UniProtKB-SubCell"/>
</dbReference>
<evidence type="ECO:0000256" key="2">
    <source>
        <dbReference type="ARBA" id="ARBA00022692"/>
    </source>
</evidence>
<sequence length="441" mass="51100">MTWIHDVAVLVWLRHRPKSEVTPEARDGNLRGSSLVTFPSDRTLKSDGNDFISTSSTTKFLSQFITECLASARSYKLIDGGRRKKETNTPLILTQPYPAQRRGNDLFVNIMTDEAQTVTTRRPRATWHLKPWSEQTIWEKFAMLDVGSPEELEKRAEPRDYPPPVQNNYVSWIFLACAISPPFLLQGLWYHLYPESHWPTWVTYIVYQLWIQAYIIFVIKHVRGWMSHFGTLDEANRPRDVPPDNRVKRLIISVFIYIYARGIGCMLLSRHDPSIGPALGEGITYAFPLKIVAWHLTLDFWFYLWHRSAHTVPWIWRLHAGHHNTKYPTPIQSILADDVQEIIEIAVVPGLTALCIPMTFHELYISILITLYVEAMGHSGMRADWGHPVLDPVLRPFNLHLVIEDHDLHHRHGKGGKNYGKQSRLWDTLFNTRGERIECLN</sequence>
<dbReference type="InterPro" id="IPR050307">
    <property type="entry name" value="Sterol_Desaturase_Related"/>
</dbReference>
<evidence type="ECO:0000313" key="8">
    <source>
        <dbReference type="Proteomes" id="UP000241769"/>
    </source>
</evidence>
<gene>
    <name evidence="7" type="ORF">PROFUN_06461</name>
</gene>
<keyword evidence="8" id="KW-1185">Reference proteome</keyword>
<comment type="subcellular location">
    <subcellularLocation>
        <location evidence="1">Membrane</location>
    </subcellularLocation>
</comment>
<keyword evidence="4 5" id="KW-0472">Membrane</keyword>
<feature type="domain" description="Fatty acid hydroxylase" evidence="6">
    <location>
        <begin position="293"/>
        <end position="432"/>
    </location>
</feature>
<dbReference type="OrthoDB" id="6354873at2759"/>
<evidence type="ECO:0000259" key="6">
    <source>
        <dbReference type="Pfam" id="PF04116"/>
    </source>
</evidence>
<keyword evidence="3 5" id="KW-1133">Transmembrane helix</keyword>
<evidence type="ECO:0000313" key="7">
    <source>
        <dbReference type="EMBL" id="PRP74136.1"/>
    </source>
</evidence>
<evidence type="ECO:0000256" key="1">
    <source>
        <dbReference type="ARBA" id="ARBA00004370"/>
    </source>
</evidence>
<keyword evidence="2 5" id="KW-0812">Transmembrane</keyword>